<gene>
    <name evidence="1" type="ORF">VPK24_17290</name>
</gene>
<reference evidence="2" key="1">
    <citation type="journal article" date="2024" name="Algal Res.">
        <title>Biochemical, toxicological and genomic investigation of a high-biomass producing Limnothrix strain isolated from Italian shallow drinking water reservoir.</title>
        <authorList>
            <person name="Simonazzi M."/>
            <person name="Shishido T.K."/>
            <person name="Delbaje E."/>
            <person name="Wahlsten M."/>
            <person name="Fewer D.P."/>
            <person name="Sivonen K."/>
            <person name="Pezzolesi L."/>
            <person name="Pistocchi R."/>
        </authorList>
    </citation>
    <scope>NUCLEOTIDE SEQUENCE [LARGE SCALE GENOMIC DNA]</scope>
    <source>
        <strain evidence="2">LRLZ20PSL1</strain>
    </source>
</reference>
<evidence type="ECO:0000313" key="2">
    <source>
        <dbReference type="Proteomes" id="UP001604335"/>
    </source>
</evidence>
<proteinExistence type="predicted"/>
<evidence type="ECO:0000313" key="1">
    <source>
        <dbReference type="EMBL" id="MFG3819403.1"/>
    </source>
</evidence>
<dbReference type="RefSeq" id="WP_099531800.1">
    <property type="nucleotide sequence ID" value="NZ_JAZAQF010000090.1"/>
</dbReference>
<sequence length="80" mass="8261">MAFFRQYVAPFLVVLIFAVALIAVSARIFLPNDLAAPAPIGAIDFPSPIAQQTTPSAPLPPSLSALVQGSAPDLDLSASL</sequence>
<dbReference type="Proteomes" id="UP001604335">
    <property type="component" value="Unassembled WGS sequence"/>
</dbReference>
<organism evidence="1 2">
    <name type="scientific">Limnothrix redekei LRLZ20PSL1</name>
    <dbReference type="NCBI Taxonomy" id="3112953"/>
    <lineage>
        <taxon>Bacteria</taxon>
        <taxon>Bacillati</taxon>
        <taxon>Cyanobacteriota</taxon>
        <taxon>Cyanophyceae</taxon>
        <taxon>Pseudanabaenales</taxon>
        <taxon>Pseudanabaenaceae</taxon>
        <taxon>Limnothrix</taxon>
    </lineage>
</organism>
<comment type="caution">
    <text evidence="1">The sequence shown here is derived from an EMBL/GenBank/DDBJ whole genome shotgun (WGS) entry which is preliminary data.</text>
</comment>
<accession>A0ABW7CE41</accession>
<dbReference type="EMBL" id="JAZAQF010000090">
    <property type="protein sequence ID" value="MFG3819403.1"/>
    <property type="molecule type" value="Genomic_DNA"/>
</dbReference>
<name>A0ABW7CE41_9CYAN</name>
<keyword evidence="2" id="KW-1185">Reference proteome</keyword>
<protein>
    <submittedName>
        <fullName evidence="1">Uncharacterized protein</fullName>
    </submittedName>
</protein>